<dbReference type="STRING" id="59374.FSU_1982"/>
<keyword evidence="12" id="KW-1185">Reference proteome</keyword>
<keyword evidence="6" id="KW-0016">Alginate biosynthesis</keyword>
<accession>C9RRB1</accession>
<feature type="signal peptide" evidence="7">
    <location>
        <begin position="1"/>
        <end position="34"/>
    </location>
</feature>
<dbReference type="GO" id="GO:0016740">
    <property type="term" value="F:transferase activity"/>
    <property type="evidence" value="ECO:0007669"/>
    <property type="project" value="UniProtKB-KW"/>
</dbReference>
<dbReference type="KEGG" id="fsu:Fisuc_1500"/>
<dbReference type="UniPathway" id="UPA00286"/>
<dbReference type="EMBL" id="CP001792">
    <property type="protein sequence ID" value="ACX75097.1"/>
    <property type="molecule type" value="Genomic_DNA"/>
</dbReference>
<comment type="subcellular location">
    <subcellularLocation>
        <location evidence="1">Periplasm</location>
    </subcellularLocation>
</comment>
<comment type="pathway">
    <text evidence="2">Glycan biosynthesis; alginate biosynthesis.</text>
</comment>
<dbReference type="KEGG" id="fsc:FSU_1982"/>
<name>C9RRB1_FIBSS</name>
<feature type="chain" id="PRO_5003001499" description="AlgX/AlgJ SGNH hydrolase-like domain-containing protein" evidence="7">
    <location>
        <begin position="35"/>
        <end position="324"/>
    </location>
</feature>
<keyword evidence="5" id="KW-0574">Periplasm</keyword>
<dbReference type="GO" id="GO:0042121">
    <property type="term" value="P:alginic acid biosynthetic process"/>
    <property type="evidence" value="ECO:0007669"/>
    <property type="project" value="UniProtKB-UniPathway"/>
</dbReference>
<reference evidence="10" key="3">
    <citation type="submission" date="2010-08" db="EMBL/GenBank/DDBJ databases">
        <authorList>
            <person name="Durkin A.S."/>
            <person name="Nelson K.E."/>
            <person name="Morrison M."/>
            <person name="Forsberg C.W."/>
            <person name="Wilson D.B."/>
            <person name="Russell J.B."/>
            <person name="Cann I.K.O."/>
            <person name="Mackie R.I."/>
            <person name="White B.A."/>
        </authorList>
    </citation>
    <scope>NUCLEOTIDE SEQUENCE</scope>
    <source>
        <strain evidence="10">S85</strain>
    </source>
</reference>
<dbReference type="OrthoDB" id="9804719at2"/>
<evidence type="ECO:0000256" key="1">
    <source>
        <dbReference type="ARBA" id="ARBA00004418"/>
    </source>
</evidence>
<keyword evidence="4 7" id="KW-0732">Signal</keyword>
<dbReference type="AlphaFoldDB" id="C9RRB1"/>
<evidence type="ECO:0000256" key="3">
    <source>
        <dbReference type="ARBA" id="ARBA00022679"/>
    </source>
</evidence>
<evidence type="ECO:0000256" key="7">
    <source>
        <dbReference type="SAM" id="SignalP"/>
    </source>
</evidence>
<evidence type="ECO:0000313" key="9">
    <source>
        <dbReference type="EMBL" id="ACX75097.1"/>
    </source>
</evidence>
<reference evidence="11" key="2">
    <citation type="submission" date="2010-08" db="EMBL/GenBank/DDBJ databases">
        <title>Complete sequence of Fibrobacter succinogenes subsp. succinogenes S85.</title>
        <authorList>
            <person name="Durkin A.S."/>
            <person name="Nelson K.E."/>
            <person name="Morrison M."/>
            <person name="Forsberg C.W."/>
            <person name="Wilson D.B."/>
            <person name="Russell J.B."/>
            <person name="Cann I.K.O."/>
            <person name="Mackie R.I."/>
            <person name="White B.A."/>
        </authorList>
    </citation>
    <scope>NUCLEOTIDE SEQUENCE [LARGE SCALE GENOMIC DNA]</scope>
    <source>
        <strain evidence="11">ATCC 19169 / S85</strain>
    </source>
</reference>
<dbReference type="RefSeq" id="WP_014546188.1">
    <property type="nucleotide sequence ID" value="NC_013410.1"/>
</dbReference>
<evidence type="ECO:0000313" key="10">
    <source>
        <dbReference type="EMBL" id="ADL26482.1"/>
    </source>
</evidence>
<evidence type="ECO:0000256" key="6">
    <source>
        <dbReference type="ARBA" id="ARBA00022841"/>
    </source>
</evidence>
<dbReference type="Proteomes" id="UP000001497">
    <property type="component" value="Chromosome"/>
</dbReference>
<keyword evidence="3" id="KW-0808">Transferase</keyword>
<feature type="domain" description="AlgX/AlgJ SGNH hydrolase-like" evidence="8">
    <location>
        <begin position="59"/>
        <end position="257"/>
    </location>
</feature>
<dbReference type="Pfam" id="PF16822">
    <property type="entry name" value="ALGX"/>
    <property type="match status" value="1"/>
</dbReference>
<evidence type="ECO:0000259" key="8">
    <source>
        <dbReference type="Pfam" id="PF16822"/>
    </source>
</evidence>
<evidence type="ECO:0000256" key="4">
    <source>
        <dbReference type="ARBA" id="ARBA00022729"/>
    </source>
</evidence>
<sequence>MIRKSSVCKWLKVTKSALVALFALCTLWPAQANAASELQKQMTRDMKKCGSTTEEVTCVVEGKDGWLFLQESLLNATKRWNDNTPQIIAFKDSLEARGIKLIVVPVPDKLLVVPEQYSDKAKKGIKLPQYKKWVDKLRKHNVTVIDALENLKDLHKKLGTETPMFEPYESHCTGPARLVLANMAADSIAPLLYGMNRKRYPMRDTIVDGTGNLYDLLHGNEIEYKIKEQKVLGTDGYKYRGSKKAPIVVIGDSNVGQGKSYGAQIGAYIAAATSVETYSISKVGGGNIGPQMFKGKESFLEGKKAVVWVFDGRELYGHFKAPEF</sequence>
<reference evidence="9 12" key="1">
    <citation type="submission" date="2009-10" db="EMBL/GenBank/DDBJ databases">
        <title>Complete sequence of Fibrobacter succinogenes subsp. succinogenes S85.</title>
        <authorList>
            <consortium name="US DOE Joint Genome Institute"/>
            <person name="Lucas S."/>
            <person name="Copeland A."/>
            <person name="Lapidus A."/>
            <person name="Glavina del Rio T."/>
            <person name="Tice H."/>
            <person name="Bruce D."/>
            <person name="Goodwin L."/>
            <person name="Pitluck S."/>
            <person name="Chertkov O."/>
            <person name="Detter J.C."/>
            <person name="Han C."/>
            <person name="Tapia R."/>
            <person name="Larimer F."/>
            <person name="Land M."/>
            <person name="Hauser L."/>
            <person name="Kyrpides N."/>
            <person name="Mikhailova N."/>
            <person name="Weimer P.J."/>
            <person name="Stevenson D.M."/>
            <person name="Boyum J."/>
            <person name="Brumm P.I."/>
            <person name="Mead D."/>
        </authorList>
    </citation>
    <scope>NUCLEOTIDE SEQUENCE [LARGE SCALE GENOMIC DNA]</scope>
    <source>
        <strain evidence="12">ATCC 19169 / S85</strain>
        <strain evidence="9">S85</strain>
    </source>
</reference>
<proteinExistence type="predicted"/>
<protein>
    <recommendedName>
        <fullName evidence="8">AlgX/AlgJ SGNH hydrolase-like domain-containing protein</fullName>
    </recommendedName>
</protein>
<evidence type="ECO:0000313" key="12">
    <source>
        <dbReference type="Proteomes" id="UP000001497"/>
    </source>
</evidence>
<evidence type="ECO:0000256" key="2">
    <source>
        <dbReference type="ARBA" id="ARBA00005182"/>
    </source>
</evidence>
<gene>
    <name evidence="9" type="ordered locus">Fisuc_1500</name>
    <name evidence="10" type="ordered locus">FSU_1982</name>
</gene>
<dbReference type="Proteomes" id="UP000000517">
    <property type="component" value="Chromosome"/>
</dbReference>
<dbReference type="HOGENOM" id="CLU_857253_0_0_0"/>
<organism evidence="10 11">
    <name type="scientific">Fibrobacter succinogenes (strain ATCC 19169 / S85)</name>
    <dbReference type="NCBI Taxonomy" id="59374"/>
    <lineage>
        <taxon>Bacteria</taxon>
        <taxon>Pseudomonadati</taxon>
        <taxon>Fibrobacterota</taxon>
        <taxon>Fibrobacteria</taxon>
        <taxon>Fibrobacterales</taxon>
        <taxon>Fibrobacteraceae</taxon>
        <taxon>Fibrobacter</taxon>
    </lineage>
</organism>
<evidence type="ECO:0000256" key="5">
    <source>
        <dbReference type="ARBA" id="ARBA00022764"/>
    </source>
</evidence>
<dbReference type="GO" id="GO:0042597">
    <property type="term" value="C:periplasmic space"/>
    <property type="evidence" value="ECO:0007669"/>
    <property type="project" value="UniProtKB-SubCell"/>
</dbReference>
<dbReference type="InterPro" id="IPR031811">
    <property type="entry name" value="ALGX/ALGJ_SGNH-like"/>
</dbReference>
<evidence type="ECO:0000313" key="11">
    <source>
        <dbReference type="Proteomes" id="UP000000517"/>
    </source>
</evidence>
<dbReference type="EMBL" id="CP002158">
    <property type="protein sequence ID" value="ADL26482.1"/>
    <property type="molecule type" value="Genomic_DNA"/>
</dbReference>